<evidence type="ECO:0000313" key="2">
    <source>
        <dbReference type="Proteomes" id="UP000199041"/>
    </source>
</evidence>
<accession>A0A1H3Y7W2</accession>
<dbReference type="Proteomes" id="UP000199041">
    <property type="component" value="Unassembled WGS sequence"/>
</dbReference>
<dbReference type="AlphaFoldDB" id="A0A1H3Y7W2"/>
<dbReference type="EMBL" id="FNQY01000007">
    <property type="protein sequence ID" value="SEA07749.1"/>
    <property type="molecule type" value="Genomic_DNA"/>
</dbReference>
<evidence type="ECO:0000313" key="1">
    <source>
        <dbReference type="EMBL" id="SEA07749.1"/>
    </source>
</evidence>
<sequence length="87" mass="10013">MSKKQKEDYELSLKRLADDYATNKTSREEGEAIGEARGREKERIELTTEWIKSLLEMTQLSVAEIAKVVSVDESFVLAIQNEQHKEI</sequence>
<dbReference type="RefSeq" id="WP_091396357.1">
    <property type="nucleotide sequence ID" value="NZ_FNQY01000007.1"/>
</dbReference>
<protein>
    <submittedName>
        <fullName evidence="1">Uncharacterized protein</fullName>
    </submittedName>
</protein>
<proteinExistence type="predicted"/>
<gene>
    <name evidence="1" type="ORF">SAMN05192529_107157</name>
</gene>
<reference evidence="1 2" key="1">
    <citation type="submission" date="2016-10" db="EMBL/GenBank/DDBJ databases">
        <authorList>
            <person name="de Groot N.N."/>
        </authorList>
    </citation>
    <scope>NUCLEOTIDE SEQUENCE [LARGE SCALE GENOMIC DNA]</scope>
    <source>
        <strain evidence="1 2">Vu-144</strain>
    </source>
</reference>
<keyword evidence="2" id="KW-1185">Reference proteome</keyword>
<organism evidence="1 2">
    <name type="scientific">Arachidicoccus rhizosphaerae</name>
    <dbReference type="NCBI Taxonomy" id="551991"/>
    <lineage>
        <taxon>Bacteria</taxon>
        <taxon>Pseudomonadati</taxon>
        <taxon>Bacteroidota</taxon>
        <taxon>Chitinophagia</taxon>
        <taxon>Chitinophagales</taxon>
        <taxon>Chitinophagaceae</taxon>
        <taxon>Arachidicoccus</taxon>
    </lineage>
</organism>
<name>A0A1H3Y7W2_9BACT</name>